<evidence type="ECO:0000256" key="3">
    <source>
        <dbReference type="ARBA" id="ARBA00022884"/>
    </source>
</evidence>
<name>A0A8T2YZY5_POPDE</name>
<gene>
    <name evidence="6" type="ORF">H0E87_008275</name>
</gene>
<proteinExistence type="predicted"/>
<feature type="compositionally biased region" description="Basic and acidic residues" evidence="5">
    <location>
        <begin position="150"/>
        <end position="160"/>
    </location>
</feature>
<accession>A0A8T2YZY5</accession>
<reference evidence="6" key="1">
    <citation type="journal article" date="2021" name="J. Hered.">
        <title>Genome Assembly of Salicaceae Populus deltoides (Eastern Cottonwood) I-69 Based on Nanopore Sequencing and Hi-C Technologies.</title>
        <authorList>
            <person name="Bai S."/>
            <person name="Wu H."/>
            <person name="Zhang J."/>
            <person name="Pan Z."/>
            <person name="Zhao W."/>
            <person name="Li Z."/>
            <person name="Tong C."/>
        </authorList>
    </citation>
    <scope>NUCLEOTIDE SEQUENCE</scope>
    <source>
        <tissue evidence="6">Leaf</tissue>
    </source>
</reference>
<dbReference type="Proteomes" id="UP000807159">
    <property type="component" value="Chromosome 4"/>
</dbReference>
<feature type="compositionally biased region" description="Polar residues" evidence="5">
    <location>
        <begin position="244"/>
        <end position="269"/>
    </location>
</feature>
<dbReference type="GO" id="GO:0005634">
    <property type="term" value="C:nucleus"/>
    <property type="evidence" value="ECO:0007669"/>
    <property type="project" value="UniProtKB-SubCell"/>
</dbReference>
<evidence type="ECO:0000256" key="2">
    <source>
        <dbReference type="ARBA" id="ARBA00022737"/>
    </source>
</evidence>
<dbReference type="InterPro" id="IPR051945">
    <property type="entry name" value="RRM_MRD1_RNA_proc_ribogen"/>
</dbReference>
<sequence length="294" mass="32784">MICSQSDQKGGLVLAYVDLSSLERGRKGTPKLTSALSGLRRQRWPATSAPQSRPTTNACSGPRTILRNETSVYFIKHEFLSQVARTVIFGGPLNGAMAEDVHQSAKETGTVCSAIQKFDRKKFGKRPTSVDRAVPKKIYSTGANVSAASEDEHQIERDSSSEDLDDDEDDDDEDDTEVIWMMVIKGTPAAEGILTSDMAKRNRLQEEKMTKLQSPNFHVVYNLPKSMTEKQLKKLFIDAVTSRATEQKPVTQQENDESQTSNAIPSQKQMSRKGESRVENRAVKDTRNQIELMK</sequence>
<dbReference type="GO" id="GO:0003729">
    <property type="term" value="F:mRNA binding"/>
    <property type="evidence" value="ECO:0007669"/>
    <property type="project" value="TreeGrafter"/>
</dbReference>
<evidence type="ECO:0000256" key="1">
    <source>
        <dbReference type="ARBA" id="ARBA00004123"/>
    </source>
</evidence>
<keyword evidence="4" id="KW-0539">Nucleus</keyword>
<dbReference type="EMBL" id="JACEGQ020000004">
    <property type="protein sequence ID" value="KAH8510675.1"/>
    <property type="molecule type" value="Genomic_DNA"/>
</dbReference>
<evidence type="ECO:0000256" key="5">
    <source>
        <dbReference type="SAM" id="MobiDB-lite"/>
    </source>
</evidence>
<feature type="region of interest" description="Disordered" evidence="5">
    <location>
        <begin position="143"/>
        <end position="174"/>
    </location>
</feature>
<keyword evidence="3" id="KW-0694">RNA-binding</keyword>
<organism evidence="6 7">
    <name type="scientific">Populus deltoides</name>
    <name type="common">Eastern poplar</name>
    <name type="synonym">Eastern cottonwood</name>
    <dbReference type="NCBI Taxonomy" id="3696"/>
    <lineage>
        <taxon>Eukaryota</taxon>
        <taxon>Viridiplantae</taxon>
        <taxon>Streptophyta</taxon>
        <taxon>Embryophyta</taxon>
        <taxon>Tracheophyta</taxon>
        <taxon>Spermatophyta</taxon>
        <taxon>Magnoliopsida</taxon>
        <taxon>eudicotyledons</taxon>
        <taxon>Gunneridae</taxon>
        <taxon>Pentapetalae</taxon>
        <taxon>rosids</taxon>
        <taxon>fabids</taxon>
        <taxon>Malpighiales</taxon>
        <taxon>Salicaceae</taxon>
        <taxon>Saliceae</taxon>
        <taxon>Populus</taxon>
    </lineage>
</organism>
<feature type="region of interest" description="Disordered" evidence="5">
    <location>
        <begin position="39"/>
        <end position="59"/>
    </location>
</feature>
<evidence type="ECO:0000313" key="6">
    <source>
        <dbReference type="EMBL" id="KAH8510675.1"/>
    </source>
</evidence>
<protein>
    <submittedName>
        <fullName evidence="6">Uncharacterized protein</fullName>
    </submittedName>
</protein>
<keyword evidence="7" id="KW-1185">Reference proteome</keyword>
<evidence type="ECO:0000313" key="7">
    <source>
        <dbReference type="Proteomes" id="UP000807159"/>
    </source>
</evidence>
<evidence type="ECO:0000256" key="4">
    <source>
        <dbReference type="ARBA" id="ARBA00023242"/>
    </source>
</evidence>
<comment type="subcellular location">
    <subcellularLocation>
        <location evidence="1">Nucleus</location>
    </subcellularLocation>
</comment>
<feature type="region of interest" description="Disordered" evidence="5">
    <location>
        <begin position="244"/>
        <end position="294"/>
    </location>
</feature>
<feature type="compositionally biased region" description="Basic and acidic residues" evidence="5">
    <location>
        <begin position="272"/>
        <end position="294"/>
    </location>
</feature>
<comment type="caution">
    <text evidence="6">The sequence shown here is derived from an EMBL/GenBank/DDBJ whole genome shotgun (WGS) entry which is preliminary data.</text>
</comment>
<dbReference type="AlphaFoldDB" id="A0A8T2YZY5"/>
<keyword evidence="2" id="KW-0677">Repeat</keyword>
<feature type="compositionally biased region" description="Acidic residues" evidence="5">
    <location>
        <begin position="161"/>
        <end position="174"/>
    </location>
</feature>
<feature type="compositionally biased region" description="Polar residues" evidence="5">
    <location>
        <begin position="48"/>
        <end position="59"/>
    </location>
</feature>
<dbReference type="PANTHER" id="PTHR48039">
    <property type="entry name" value="RNA-BINDING MOTIF PROTEIN 14B"/>
    <property type="match status" value="1"/>
</dbReference>
<dbReference type="PANTHER" id="PTHR48039:SF5">
    <property type="entry name" value="RNA-BINDING PROTEIN 28"/>
    <property type="match status" value="1"/>
</dbReference>